<comment type="caution">
    <text evidence="1">The sequence shown here is derived from an EMBL/GenBank/DDBJ whole genome shotgun (WGS) entry which is preliminary data.</text>
</comment>
<organism evidence="1 2">
    <name type="scientific">Endozoicomonas montiporae</name>
    <dbReference type="NCBI Taxonomy" id="1027273"/>
    <lineage>
        <taxon>Bacteria</taxon>
        <taxon>Pseudomonadati</taxon>
        <taxon>Pseudomonadota</taxon>
        <taxon>Gammaproteobacteria</taxon>
        <taxon>Oceanospirillales</taxon>
        <taxon>Endozoicomonadaceae</taxon>
        <taxon>Endozoicomonas</taxon>
    </lineage>
</organism>
<dbReference type="Pfam" id="PF13875">
    <property type="entry name" value="DUF4202"/>
    <property type="match status" value="1"/>
</dbReference>
<evidence type="ECO:0008006" key="3">
    <source>
        <dbReference type="Google" id="ProtNLM"/>
    </source>
</evidence>
<dbReference type="PANTHER" id="PTHR41729">
    <property type="entry name" value="GLUTAMYL-TRNA SYNTHETASE"/>
    <property type="match status" value="1"/>
</dbReference>
<reference evidence="1 2" key="1">
    <citation type="submission" date="2014-06" db="EMBL/GenBank/DDBJ databases">
        <title>Whole Genome Sequences of Three Symbiotic Endozoicomonas Bacteria.</title>
        <authorList>
            <person name="Neave M.J."/>
            <person name="Apprill A."/>
            <person name="Voolstra C.R."/>
        </authorList>
    </citation>
    <scope>NUCLEOTIDE SEQUENCE [LARGE SCALE GENOMIC DNA]</scope>
    <source>
        <strain evidence="1 2">LMG 24815</strain>
    </source>
</reference>
<accession>A0A081N3I8</accession>
<dbReference type="Proteomes" id="UP000028006">
    <property type="component" value="Unassembled WGS sequence"/>
</dbReference>
<dbReference type="EMBL" id="JOKG01000004">
    <property type="protein sequence ID" value="KEQ13011.1"/>
    <property type="molecule type" value="Genomic_DNA"/>
</dbReference>
<sequence length="193" mass="21865">MIPLQQTLATIDSLHAEDPTTTAGKPTELLYAERMTGWLNRLAPDASEELQIAVRSQHLCRWQIPRSDYPAGRTGYLQWRSELGKMHAETATQVMQKYGYDKTSQKKAYSLIRKLNLKRNEETQTLEDCACLVFLEFEFSAFAIKHTEDKLISIVQKTWGKMSAQAQQKALELNYGSKELALVGKALKPVEAS</sequence>
<proteinExistence type="predicted"/>
<evidence type="ECO:0000313" key="2">
    <source>
        <dbReference type="Proteomes" id="UP000028006"/>
    </source>
</evidence>
<dbReference type="eggNOG" id="COG1670">
    <property type="taxonomic scope" value="Bacteria"/>
</dbReference>
<dbReference type="AlphaFoldDB" id="A0A081N3I8"/>
<dbReference type="PANTHER" id="PTHR41729:SF1">
    <property type="entry name" value="GLUTAMYL-TRNA SYNTHETASE"/>
    <property type="match status" value="1"/>
</dbReference>
<gene>
    <name evidence="1" type="ORF">GZ77_21575</name>
</gene>
<protein>
    <recommendedName>
        <fullName evidence="3">Glutamyl-tRNA synthetase</fullName>
    </recommendedName>
</protein>
<dbReference type="InterPro" id="IPR025255">
    <property type="entry name" value="DUF4202"/>
</dbReference>
<evidence type="ECO:0000313" key="1">
    <source>
        <dbReference type="EMBL" id="KEQ13011.1"/>
    </source>
</evidence>
<dbReference type="RefSeq" id="WP_034878500.1">
    <property type="nucleotide sequence ID" value="NZ_JOKG01000004.1"/>
</dbReference>
<keyword evidence="2" id="KW-1185">Reference proteome</keyword>
<name>A0A081N3I8_9GAMM</name>